<dbReference type="InterPro" id="IPR006175">
    <property type="entry name" value="YjgF/YER057c/UK114"/>
</dbReference>
<gene>
    <name evidence="2" type="primary">HMF1</name>
    <name evidence="2" type="ORF">LAWI1_G000332</name>
</gene>
<protein>
    <submittedName>
        <fullName evidence="2">Protein HMF1</fullName>
    </submittedName>
</protein>
<dbReference type="EMBL" id="QGML01000229">
    <property type="protein sequence ID" value="TVY92879.1"/>
    <property type="molecule type" value="Genomic_DNA"/>
</dbReference>
<keyword evidence="3" id="KW-1185">Reference proteome</keyword>
<dbReference type="PANTHER" id="PTHR11803:SF58">
    <property type="entry name" value="PROTEIN HMF1-RELATED"/>
    <property type="match status" value="1"/>
</dbReference>
<dbReference type="InterPro" id="IPR035959">
    <property type="entry name" value="RutC-like_sf"/>
</dbReference>
<evidence type="ECO:0000313" key="3">
    <source>
        <dbReference type="Proteomes" id="UP000315522"/>
    </source>
</evidence>
<sequence>MLLHVPIGPYSRGFKTIPSTPLVWVSGQINAEISDNLIEGTIAEQTTACLKNLVVVLIAGGSSLEKVFKVTIFLADMSYFAEMNAEYAKWFVWEGKMFARSSIAVKQLPKGAR</sequence>
<dbReference type="Proteomes" id="UP000315522">
    <property type="component" value="Unassembled WGS sequence"/>
</dbReference>
<comment type="caution">
    <text evidence="2">The sequence shown here is derived from an EMBL/GenBank/DDBJ whole genome shotgun (WGS) entry which is preliminary data.</text>
</comment>
<accession>A0A559MIT6</accession>
<evidence type="ECO:0000256" key="1">
    <source>
        <dbReference type="ARBA" id="ARBA00010552"/>
    </source>
</evidence>
<proteinExistence type="inferred from homology"/>
<dbReference type="Pfam" id="PF01042">
    <property type="entry name" value="Ribonuc_L-PSP"/>
    <property type="match status" value="1"/>
</dbReference>
<dbReference type="GO" id="GO:0005829">
    <property type="term" value="C:cytosol"/>
    <property type="evidence" value="ECO:0007669"/>
    <property type="project" value="TreeGrafter"/>
</dbReference>
<dbReference type="AlphaFoldDB" id="A0A559MIT6"/>
<dbReference type="GO" id="GO:0005739">
    <property type="term" value="C:mitochondrion"/>
    <property type="evidence" value="ECO:0007669"/>
    <property type="project" value="TreeGrafter"/>
</dbReference>
<evidence type="ECO:0000313" key="2">
    <source>
        <dbReference type="EMBL" id="TVY92879.1"/>
    </source>
</evidence>
<organism evidence="2 3">
    <name type="scientific">Lachnellula willkommii</name>
    <dbReference type="NCBI Taxonomy" id="215461"/>
    <lineage>
        <taxon>Eukaryota</taxon>
        <taxon>Fungi</taxon>
        <taxon>Dikarya</taxon>
        <taxon>Ascomycota</taxon>
        <taxon>Pezizomycotina</taxon>
        <taxon>Leotiomycetes</taxon>
        <taxon>Helotiales</taxon>
        <taxon>Lachnaceae</taxon>
        <taxon>Lachnellula</taxon>
    </lineage>
</organism>
<dbReference type="CDD" id="cd00448">
    <property type="entry name" value="YjgF_YER057c_UK114_family"/>
    <property type="match status" value="1"/>
</dbReference>
<dbReference type="Gene3D" id="3.30.1330.40">
    <property type="entry name" value="RutC-like"/>
    <property type="match status" value="1"/>
</dbReference>
<name>A0A559MIT6_9HELO</name>
<dbReference type="SUPFAM" id="SSF55298">
    <property type="entry name" value="YjgF-like"/>
    <property type="match status" value="1"/>
</dbReference>
<comment type="similarity">
    <text evidence="1">Belongs to the RutC family.</text>
</comment>
<reference evidence="2 3" key="1">
    <citation type="submission" date="2018-05" db="EMBL/GenBank/DDBJ databases">
        <title>Genome sequencing and assembly of the regulated plant pathogen Lachnellula willkommii and related sister species for the development of diagnostic species identification markers.</title>
        <authorList>
            <person name="Giroux E."/>
            <person name="Bilodeau G."/>
        </authorList>
    </citation>
    <scope>NUCLEOTIDE SEQUENCE [LARGE SCALE GENOMIC DNA]</scope>
    <source>
        <strain evidence="2 3">CBS 172.35</strain>
    </source>
</reference>
<dbReference type="PANTHER" id="PTHR11803">
    <property type="entry name" value="2-IMINOBUTANOATE/2-IMINOPROPANOATE DEAMINASE RIDA"/>
    <property type="match status" value="1"/>
</dbReference>
<dbReference type="GO" id="GO:0019239">
    <property type="term" value="F:deaminase activity"/>
    <property type="evidence" value="ECO:0007669"/>
    <property type="project" value="TreeGrafter"/>
</dbReference>